<dbReference type="GO" id="GO:0008270">
    <property type="term" value="F:zinc ion binding"/>
    <property type="evidence" value="ECO:0007669"/>
    <property type="project" value="InterPro"/>
</dbReference>
<dbReference type="InterPro" id="IPR036977">
    <property type="entry name" value="DNA_primase_Znf_CHC2"/>
</dbReference>
<comment type="caution">
    <text evidence="2">The sequence shown here is derived from an EMBL/GenBank/DDBJ whole genome shotgun (WGS) entry which is preliminary data.</text>
</comment>
<dbReference type="Pfam" id="PF13154">
    <property type="entry name" value="DUF3991"/>
    <property type="match status" value="1"/>
</dbReference>
<reference evidence="2" key="1">
    <citation type="journal article" date="2013" name="Environ. Microbiol.">
        <title>Microbiota from the distal guts of lean and obese adolescents exhibit partial functional redundancy besides clear differences in community structure.</title>
        <authorList>
            <person name="Ferrer M."/>
            <person name="Ruiz A."/>
            <person name="Lanza F."/>
            <person name="Haange S.B."/>
            <person name="Oberbach A."/>
            <person name="Till H."/>
            <person name="Bargiela R."/>
            <person name="Campoy C."/>
            <person name="Segura M.T."/>
            <person name="Richter M."/>
            <person name="von Bergen M."/>
            <person name="Seifert J."/>
            <person name="Suarez A."/>
        </authorList>
    </citation>
    <scope>NUCLEOTIDE SEQUENCE</scope>
</reference>
<dbReference type="Gene3D" id="3.90.580.10">
    <property type="entry name" value="Zinc finger, CHC2-type domain"/>
    <property type="match status" value="1"/>
</dbReference>
<proteinExistence type="predicted"/>
<gene>
    <name evidence="2" type="ORF">LEA_14714</name>
</gene>
<protein>
    <recommendedName>
        <fullName evidence="1">DUF3991 domain-containing protein</fullName>
    </recommendedName>
</protein>
<dbReference type="AlphaFoldDB" id="K1S7V2"/>
<sequence length="161" mass="18521">MGICERIKDEVSITDYARYMGFTILKKGNYYTMKEHDSVMISPRKKKYWQNSNPSDSAAFGEGGSVIDFAMNFGGYSRDEAIKQLISFGNIRFDNEPIQQTQKVDIPESVELKLPATDDNERNVFAYLIKTRGIAKDVVTELIKRKMIYQDKHKNCSLCRI</sequence>
<dbReference type="EMBL" id="AJWY01010029">
    <property type="protein sequence ID" value="EKC56682.1"/>
    <property type="molecule type" value="Genomic_DNA"/>
</dbReference>
<organism evidence="2">
    <name type="scientific">human gut metagenome</name>
    <dbReference type="NCBI Taxonomy" id="408170"/>
    <lineage>
        <taxon>unclassified sequences</taxon>
        <taxon>metagenomes</taxon>
        <taxon>organismal metagenomes</taxon>
    </lineage>
</organism>
<dbReference type="GO" id="GO:0006260">
    <property type="term" value="P:DNA replication"/>
    <property type="evidence" value="ECO:0007669"/>
    <property type="project" value="InterPro"/>
</dbReference>
<dbReference type="InterPro" id="IPR025054">
    <property type="entry name" value="DUF3991"/>
</dbReference>
<dbReference type="GO" id="GO:0003677">
    <property type="term" value="F:DNA binding"/>
    <property type="evidence" value="ECO:0007669"/>
    <property type="project" value="InterPro"/>
</dbReference>
<evidence type="ECO:0000259" key="1">
    <source>
        <dbReference type="Pfam" id="PF13154"/>
    </source>
</evidence>
<feature type="domain" description="DUF3991" evidence="1">
    <location>
        <begin position="126"/>
        <end position="156"/>
    </location>
</feature>
<accession>K1S7V2</accession>
<dbReference type="SUPFAM" id="SSF57783">
    <property type="entry name" value="Zinc beta-ribbon"/>
    <property type="match status" value="1"/>
</dbReference>
<name>K1S7V2_9ZZZZ</name>
<evidence type="ECO:0000313" key="2">
    <source>
        <dbReference type="EMBL" id="EKC56682.1"/>
    </source>
</evidence>